<proteinExistence type="inferred from homology"/>
<dbReference type="GO" id="GO:0004252">
    <property type="term" value="F:serine-type endopeptidase activity"/>
    <property type="evidence" value="ECO:0007669"/>
    <property type="project" value="InterPro"/>
</dbReference>
<dbReference type="Gene3D" id="3.20.190.20">
    <property type="match status" value="2"/>
</dbReference>
<evidence type="ECO:0000256" key="2">
    <source>
        <dbReference type="ARBA" id="ARBA00022670"/>
    </source>
</evidence>
<dbReference type="InterPro" id="IPR043504">
    <property type="entry name" value="Peptidase_S1_PA_chymotrypsin"/>
</dbReference>
<evidence type="ECO:0000256" key="1">
    <source>
        <dbReference type="ARBA" id="ARBA00010541"/>
    </source>
</evidence>
<dbReference type="SUPFAM" id="SSF50156">
    <property type="entry name" value="PDZ domain-like"/>
    <property type="match status" value="1"/>
</dbReference>
<dbReference type="Pfam" id="PF13365">
    <property type="entry name" value="Trypsin_2"/>
    <property type="match status" value="1"/>
</dbReference>
<sequence>METNHAESTDQHKRSAKIRKSVVKLFVQTSTPNYCMPWQMKRQQSCTGSGFVISGRRILTNAHVTAYQKSIRVRKHGDAKKYNAHILHVAHACDIAMVGVNDDSFWEDLEPLEMGGVPQLEEDVVVMGYPTGGDNISVTRGVVSRVDIQRYSHSGTQLLAIQIDAAINSGNSGGPALKDGCVVGVAFETLNKAENIGYIIPIPVINHFLEDIQKHEHFTGFCNLGISWQPIESEHMRRYFQMETKQTGVLVSKIVRLSCCYGQLKRGDVLMALDDVEIADDGTVPFRGSERILWHYLIHKKFPSDRVRALVYRAGEKMEVGISVGLLSHLVPPHLYDTRPSYVVYCGLVFVALSQPYMLHQYGKDWGHKAPIRLCDRILYGVQGTKEQEVVVLSQVLASELTAGYDSFSNLQLYRVNGVPILNLRHLCHLLDRFTAPYIPTKQANGEIPVETNGEITNGTLESKGEIITPDDVTMDPVTDPSPTSGNEYVSFNVIETKEVENVPNKCAAMENCDDLELTEEELLYSQYTNSMDNLYHRAGDDPLLLDCTNFIHFELDKDKIAVFNIATAYTKNNEILKQYAITTPRSDNLPEQKY</sequence>
<dbReference type="InterPro" id="IPR001940">
    <property type="entry name" value="Peptidase_S1C"/>
</dbReference>
<dbReference type="GO" id="GO:0006508">
    <property type="term" value="P:proteolysis"/>
    <property type="evidence" value="ECO:0007669"/>
    <property type="project" value="UniProtKB-KW"/>
</dbReference>
<dbReference type="InterPro" id="IPR009003">
    <property type="entry name" value="Peptidase_S1_PA"/>
</dbReference>
<dbReference type="OrthoDB" id="4217619at2759"/>
<dbReference type="InterPro" id="IPR036034">
    <property type="entry name" value="PDZ_sf"/>
</dbReference>
<evidence type="ECO:0000256" key="4">
    <source>
        <dbReference type="ARBA" id="ARBA00022825"/>
    </source>
</evidence>
<dbReference type="AlphaFoldDB" id="A0A7M5US00"/>
<evidence type="ECO:0000313" key="7">
    <source>
        <dbReference type="Proteomes" id="UP000594262"/>
    </source>
</evidence>
<keyword evidence="3" id="KW-0378">Hydrolase</keyword>
<comment type="similarity">
    <text evidence="1">Belongs to the peptidase S1C family.</text>
</comment>
<evidence type="ECO:0000256" key="3">
    <source>
        <dbReference type="ARBA" id="ARBA00022801"/>
    </source>
</evidence>
<dbReference type="RefSeq" id="XP_066914336.1">
    <property type="nucleotide sequence ID" value="XM_067058235.1"/>
</dbReference>
<evidence type="ECO:0000259" key="5">
    <source>
        <dbReference type="Pfam" id="PF17815"/>
    </source>
</evidence>
<protein>
    <recommendedName>
        <fullName evidence="5">Protease Do-like PDZ domain-containing protein</fullName>
    </recommendedName>
</protein>
<name>A0A7M5US00_9CNID</name>
<dbReference type="InterPro" id="IPR046449">
    <property type="entry name" value="DEGP_PDZ_sf"/>
</dbReference>
<evidence type="ECO:0000313" key="6">
    <source>
        <dbReference type="EnsemblMetazoa" id="CLYHEMP001694.1"/>
    </source>
</evidence>
<keyword evidence="4" id="KW-0720">Serine protease</keyword>
<feature type="domain" description="Protease Do-like PDZ" evidence="5">
    <location>
        <begin position="331"/>
        <end position="446"/>
    </location>
</feature>
<dbReference type="SUPFAM" id="SSF50494">
    <property type="entry name" value="Trypsin-like serine proteases"/>
    <property type="match status" value="1"/>
</dbReference>
<dbReference type="GeneID" id="136801595"/>
<reference evidence="6" key="1">
    <citation type="submission" date="2021-01" db="UniProtKB">
        <authorList>
            <consortium name="EnsemblMetazoa"/>
        </authorList>
    </citation>
    <scope>IDENTIFICATION</scope>
</reference>
<accession>A0A7M5US00</accession>
<dbReference type="PRINTS" id="PR00834">
    <property type="entry name" value="PROTEASES2C"/>
</dbReference>
<keyword evidence="7" id="KW-1185">Reference proteome</keyword>
<dbReference type="Gene3D" id="2.40.10.10">
    <property type="entry name" value="Trypsin-like serine proteases"/>
    <property type="match status" value="2"/>
</dbReference>
<dbReference type="PANTHER" id="PTHR45980:SF9">
    <property type="entry name" value="PROTEASE DO-LIKE 10, MITOCHONDRIAL-RELATED"/>
    <property type="match status" value="1"/>
</dbReference>
<dbReference type="Pfam" id="PF17815">
    <property type="entry name" value="PDZ_3"/>
    <property type="match status" value="1"/>
</dbReference>
<dbReference type="InterPro" id="IPR041517">
    <property type="entry name" value="DEGP_PDZ"/>
</dbReference>
<dbReference type="Proteomes" id="UP000594262">
    <property type="component" value="Unplaced"/>
</dbReference>
<organism evidence="6 7">
    <name type="scientific">Clytia hemisphaerica</name>
    <dbReference type="NCBI Taxonomy" id="252671"/>
    <lineage>
        <taxon>Eukaryota</taxon>
        <taxon>Metazoa</taxon>
        <taxon>Cnidaria</taxon>
        <taxon>Hydrozoa</taxon>
        <taxon>Hydroidolina</taxon>
        <taxon>Leptothecata</taxon>
        <taxon>Obeliida</taxon>
        <taxon>Clytiidae</taxon>
        <taxon>Clytia</taxon>
    </lineage>
</organism>
<dbReference type="Gene3D" id="2.30.42.10">
    <property type="match status" value="1"/>
</dbReference>
<dbReference type="PANTHER" id="PTHR45980">
    <property type="match status" value="1"/>
</dbReference>
<dbReference type="EnsemblMetazoa" id="CLYHEMT001694.1">
    <property type="protein sequence ID" value="CLYHEMP001694.1"/>
    <property type="gene ID" value="CLYHEMG001694"/>
</dbReference>
<keyword evidence="2" id="KW-0645">Protease</keyword>